<evidence type="ECO:0000313" key="1">
    <source>
        <dbReference type="EMBL" id="PTB71290.1"/>
    </source>
</evidence>
<dbReference type="Proteomes" id="UP000240760">
    <property type="component" value="Unassembled WGS sequence"/>
</dbReference>
<dbReference type="EMBL" id="KZ679150">
    <property type="protein sequence ID" value="PTB71290.1"/>
    <property type="molecule type" value="Genomic_DNA"/>
</dbReference>
<name>A0A2T4BPS3_TRILO</name>
<sequence length="181" mass="20639">MYLTPKYRYPCRFRYSRLVKAFAQINVDDSLLRPTIYSSNKPVLLFATPDTHTQAVNGWINHRGNQYRYRLPLYWPSRKRYTGLPTYSQRRNASAPFGYVWADALHPVLPSTLIRNHSLSHLASSLHSAARCLTSQPRCLVLDATTGNLLSPSICPQRRNAEAACQLAVPASRLRPRLSRV</sequence>
<gene>
    <name evidence="1" type="ORF">M440DRAFT_1151490</name>
</gene>
<keyword evidence="2" id="KW-1185">Reference proteome</keyword>
<accession>A0A2T4BPS3</accession>
<protein>
    <submittedName>
        <fullName evidence="1">Uncharacterized protein</fullName>
    </submittedName>
</protein>
<evidence type="ECO:0000313" key="2">
    <source>
        <dbReference type="Proteomes" id="UP000240760"/>
    </source>
</evidence>
<dbReference type="AlphaFoldDB" id="A0A2T4BPS3"/>
<organism evidence="1 2">
    <name type="scientific">Trichoderma longibrachiatum ATCC 18648</name>
    <dbReference type="NCBI Taxonomy" id="983965"/>
    <lineage>
        <taxon>Eukaryota</taxon>
        <taxon>Fungi</taxon>
        <taxon>Dikarya</taxon>
        <taxon>Ascomycota</taxon>
        <taxon>Pezizomycotina</taxon>
        <taxon>Sordariomycetes</taxon>
        <taxon>Hypocreomycetidae</taxon>
        <taxon>Hypocreales</taxon>
        <taxon>Hypocreaceae</taxon>
        <taxon>Trichoderma</taxon>
    </lineage>
</organism>
<reference evidence="1 2" key="1">
    <citation type="submission" date="2016-07" db="EMBL/GenBank/DDBJ databases">
        <title>Multiple horizontal gene transfer events from other fungi enriched the ability of initially mycotrophic Trichoderma (Ascomycota) to feed on dead plant biomass.</title>
        <authorList>
            <consortium name="DOE Joint Genome Institute"/>
            <person name="Aerts A."/>
            <person name="Atanasova L."/>
            <person name="Chenthamara K."/>
            <person name="Zhang J."/>
            <person name="Grujic M."/>
            <person name="Henrissat B."/>
            <person name="Kuo A."/>
            <person name="Salamov A."/>
            <person name="Lipzen A."/>
            <person name="Labutti K."/>
            <person name="Barry K."/>
            <person name="Miao Y."/>
            <person name="Rahimi M.J."/>
            <person name="Shen Q."/>
            <person name="Grigoriev I.V."/>
            <person name="Kubicek C.P."/>
            <person name="Druzhinina I.S."/>
        </authorList>
    </citation>
    <scope>NUCLEOTIDE SEQUENCE [LARGE SCALE GENOMIC DNA]</scope>
    <source>
        <strain evidence="1 2">ATCC 18648</strain>
    </source>
</reference>
<proteinExistence type="predicted"/>